<comment type="caution">
    <text evidence="2">The sequence shown here is derived from an EMBL/GenBank/DDBJ whole genome shotgun (WGS) entry which is preliminary data.</text>
</comment>
<dbReference type="PROSITE" id="PS51186">
    <property type="entry name" value="GNAT"/>
    <property type="match status" value="1"/>
</dbReference>
<keyword evidence="2" id="KW-0808">Transferase</keyword>
<dbReference type="GO" id="GO:0016747">
    <property type="term" value="F:acyltransferase activity, transferring groups other than amino-acyl groups"/>
    <property type="evidence" value="ECO:0007669"/>
    <property type="project" value="InterPro"/>
</dbReference>
<evidence type="ECO:0000313" key="2">
    <source>
        <dbReference type="EMBL" id="PCJ23582.1"/>
    </source>
</evidence>
<protein>
    <submittedName>
        <fullName evidence="2">GNAT family N-acetyltransferase</fullName>
    </submittedName>
</protein>
<dbReference type="CDD" id="cd04301">
    <property type="entry name" value="NAT_SF"/>
    <property type="match status" value="1"/>
</dbReference>
<feature type="domain" description="N-acetyltransferase" evidence="1">
    <location>
        <begin position="10"/>
        <end position="152"/>
    </location>
</feature>
<dbReference type="SUPFAM" id="SSF55729">
    <property type="entry name" value="Acyl-CoA N-acyltransferases (Nat)"/>
    <property type="match status" value="1"/>
</dbReference>
<dbReference type="Pfam" id="PF13673">
    <property type="entry name" value="Acetyltransf_10"/>
    <property type="match status" value="1"/>
</dbReference>
<dbReference type="AlphaFoldDB" id="A0A2A5AWF6"/>
<proteinExistence type="predicted"/>
<gene>
    <name evidence="2" type="ORF">COA96_11585</name>
</gene>
<evidence type="ECO:0000259" key="1">
    <source>
        <dbReference type="PROSITE" id="PS51186"/>
    </source>
</evidence>
<dbReference type="Gene3D" id="3.40.630.30">
    <property type="match status" value="1"/>
</dbReference>
<name>A0A2A5AWF6_9GAMM</name>
<dbReference type="Proteomes" id="UP000218327">
    <property type="component" value="Unassembled WGS sequence"/>
</dbReference>
<evidence type="ECO:0000313" key="3">
    <source>
        <dbReference type="Proteomes" id="UP000218327"/>
    </source>
</evidence>
<organism evidence="2 3">
    <name type="scientific">SAR86 cluster bacterium</name>
    <dbReference type="NCBI Taxonomy" id="2030880"/>
    <lineage>
        <taxon>Bacteria</taxon>
        <taxon>Pseudomonadati</taxon>
        <taxon>Pseudomonadota</taxon>
        <taxon>Gammaproteobacteria</taxon>
        <taxon>SAR86 cluster</taxon>
    </lineage>
</organism>
<dbReference type="InterPro" id="IPR000182">
    <property type="entry name" value="GNAT_dom"/>
</dbReference>
<reference evidence="3" key="1">
    <citation type="submission" date="2017-08" db="EMBL/GenBank/DDBJ databases">
        <title>A dynamic microbial community with high functional redundancy inhabits the cold, oxic subseafloor aquifer.</title>
        <authorList>
            <person name="Tully B.J."/>
            <person name="Wheat C.G."/>
            <person name="Glazer B.T."/>
            <person name="Huber J.A."/>
        </authorList>
    </citation>
    <scope>NUCLEOTIDE SEQUENCE [LARGE SCALE GENOMIC DNA]</scope>
</reference>
<dbReference type="InterPro" id="IPR016181">
    <property type="entry name" value="Acyl_CoA_acyltransferase"/>
</dbReference>
<accession>A0A2A5AWF6</accession>
<dbReference type="EMBL" id="NVVJ01000037">
    <property type="protein sequence ID" value="PCJ23582.1"/>
    <property type="molecule type" value="Genomic_DNA"/>
</dbReference>
<sequence length="157" mass="17978">MSLNIVWTSCKFDELQLSQLYEIMQLRSAVFVVEQNCVYQDIDDSDQQAYHICGYSEQKLVCYSRLLPPGFKYPGSSIGRVITHQNYRGDGLGKTLMQKSISCCYKSWPDHNVVISAQQHLEKFYNSLGFCKQSEPYMEDGIPHIEMMLNSEKAGAN</sequence>